<proteinExistence type="inferred from homology"/>
<accession>A0A0K2H1S4</accession>
<evidence type="ECO:0000256" key="2">
    <source>
        <dbReference type="ARBA" id="ARBA00022801"/>
    </source>
</evidence>
<evidence type="ECO:0000259" key="3">
    <source>
        <dbReference type="PROSITE" id="PS51462"/>
    </source>
</evidence>
<dbReference type="PANTHER" id="PTHR43736">
    <property type="entry name" value="ADP-RIBOSE PYROPHOSPHATASE"/>
    <property type="match status" value="1"/>
</dbReference>
<comment type="similarity">
    <text evidence="1">Belongs to the Nudix hydrolase family.</text>
</comment>
<dbReference type="PROSITE" id="PS51462">
    <property type="entry name" value="NUDIX"/>
    <property type="match status" value="1"/>
</dbReference>
<evidence type="ECO:0000256" key="1">
    <source>
        <dbReference type="ARBA" id="ARBA00005582"/>
    </source>
</evidence>
<gene>
    <name evidence="4" type="ORF">CLAC_10200</name>
</gene>
<name>A0A0K2H1S4_9CORY</name>
<dbReference type="EMBL" id="CP006841">
    <property type="protein sequence ID" value="ALA67979.1"/>
    <property type="molecule type" value="Genomic_DNA"/>
</dbReference>
<dbReference type="Proteomes" id="UP000058446">
    <property type="component" value="Chromosome"/>
</dbReference>
<protein>
    <submittedName>
        <fullName evidence="4">DNA mismatch repair protein MutT</fullName>
    </submittedName>
</protein>
<dbReference type="GO" id="GO:0016787">
    <property type="term" value="F:hydrolase activity"/>
    <property type="evidence" value="ECO:0007669"/>
    <property type="project" value="UniProtKB-KW"/>
</dbReference>
<dbReference type="InterPro" id="IPR020084">
    <property type="entry name" value="NUDIX_hydrolase_CS"/>
</dbReference>
<dbReference type="PROSITE" id="PS00893">
    <property type="entry name" value="NUDIX_BOX"/>
    <property type="match status" value="1"/>
</dbReference>
<sequence>MATPDFILELRDKIGHAPLWLPGITAVVLKEVPPGAPIHQLPEVLLVRRADNGEWTPVTGIIDPNEEPHVAAVREVKEETGLDVMVEALLGTGAVGPVEYPNGDVTSYVDIAMRCAVASAEPGADTPHVADDESVEVGWFQVSKMPPMKPRFRLIIADAVAQLNHPTGYRPRMGYYKRES</sequence>
<organism evidence="4 5">
    <name type="scientific">Corynebacterium lactis RW2-5</name>
    <dbReference type="NCBI Taxonomy" id="1408189"/>
    <lineage>
        <taxon>Bacteria</taxon>
        <taxon>Bacillati</taxon>
        <taxon>Actinomycetota</taxon>
        <taxon>Actinomycetes</taxon>
        <taxon>Mycobacteriales</taxon>
        <taxon>Corynebacteriaceae</taxon>
        <taxon>Corynebacterium</taxon>
    </lineage>
</organism>
<dbReference type="CDD" id="cd18879">
    <property type="entry name" value="NUDIX_Hydrolase"/>
    <property type="match status" value="1"/>
</dbReference>
<dbReference type="PANTHER" id="PTHR43736:SF1">
    <property type="entry name" value="DIHYDRONEOPTERIN TRIPHOSPHATE DIPHOSPHATASE"/>
    <property type="match status" value="1"/>
</dbReference>
<dbReference type="STRING" id="1408189.CLAC_10200"/>
<evidence type="ECO:0000313" key="5">
    <source>
        <dbReference type="Proteomes" id="UP000058446"/>
    </source>
</evidence>
<dbReference type="SUPFAM" id="SSF55811">
    <property type="entry name" value="Nudix"/>
    <property type="match status" value="1"/>
</dbReference>
<dbReference type="KEGG" id="clw:CLAC_10200"/>
<evidence type="ECO:0000313" key="4">
    <source>
        <dbReference type="EMBL" id="ALA67979.1"/>
    </source>
</evidence>
<dbReference type="AlphaFoldDB" id="A0A0K2H1S4"/>
<dbReference type="Pfam" id="PF00293">
    <property type="entry name" value="NUDIX"/>
    <property type="match status" value="1"/>
</dbReference>
<reference evidence="4 5" key="1">
    <citation type="submission" date="2013-10" db="EMBL/GenBank/DDBJ databases">
        <title>Complete genome sequence of Corynebacterium lactis DSM 45799(T), isolated from raw cow milk.</title>
        <authorList>
            <person name="Ruckert C."/>
            <person name="Albersmeier A."/>
            <person name="Lipski A."/>
            <person name="Kalinowski J."/>
        </authorList>
    </citation>
    <scope>NUCLEOTIDE SEQUENCE [LARGE SCALE GENOMIC DNA]</scope>
    <source>
        <strain evidence="4 5">RW2-5</strain>
    </source>
</reference>
<dbReference type="RefSeq" id="WP_053412785.1">
    <property type="nucleotide sequence ID" value="NZ_CP006841.1"/>
</dbReference>
<dbReference type="InterPro" id="IPR015797">
    <property type="entry name" value="NUDIX_hydrolase-like_dom_sf"/>
</dbReference>
<dbReference type="OrthoDB" id="9814308at2"/>
<feature type="domain" description="Nudix hydrolase" evidence="3">
    <location>
        <begin position="19"/>
        <end position="162"/>
    </location>
</feature>
<dbReference type="PATRIC" id="fig|1408189.4.peg.2045"/>
<dbReference type="InterPro" id="IPR000086">
    <property type="entry name" value="NUDIX_hydrolase_dom"/>
</dbReference>
<dbReference type="Gene3D" id="3.90.79.10">
    <property type="entry name" value="Nucleoside Triphosphate Pyrophosphohydrolase"/>
    <property type="match status" value="1"/>
</dbReference>
<keyword evidence="5" id="KW-1185">Reference proteome</keyword>
<keyword evidence="2" id="KW-0378">Hydrolase</keyword>